<comment type="function">
    <text evidence="1 9">Produces ATP from ADP in the presence of a proton gradient across the membrane.</text>
</comment>
<keyword evidence="13" id="KW-1185">Reference proteome</keyword>
<sequence length="136" mass="14560">MAKLTVEIVTPEKRILSVQADEAIVPGGRGLFGVRPGHTPFLSLMEPGALTLIEGGRRESYFVAGGFVEVGNDKVLVLADAAEPVTGIDVEGARRRMTEAQERLKGLSSEDARFELEQATVRREAARIGAANTARA</sequence>
<evidence type="ECO:0000256" key="8">
    <source>
        <dbReference type="ARBA" id="ARBA00023310"/>
    </source>
</evidence>
<dbReference type="NCBIfam" id="TIGR01216">
    <property type="entry name" value="ATP_synt_epsi"/>
    <property type="match status" value="1"/>
</dbReference>
<gene>
    <name evidence="9" type="primary">atpC</name>
    <name evidence="12" type="ORF">MYMAC_006614</name>
</gene>
<evidence type="ECO:0000256" key="2">
    <source>
        <dbReference type="ARBA" id="ARBA00004184"/>
    </source>
</evidence>
<feature type="domain" description="ATP synthase F1 complex delta/epsilon subunit N-terminal" evidence="11">
    <location>
        <begin position="4"/>
        <end position="82"/>
    </location>
</feature>
<dbReference type="PANTHER" id="PTHR13822">
    <property type="entry name" value="ATP SYNTHASE DELTA/EPSILON CHAIN"/>
    <property type="match status" value="1"/>
</dbReference>
<dbReference type="CDD" id="cd12152">
    <property type="entry name" value="F1-ATPase_delta"/>
    <property type="match status" value="1"/>
</dbReference>
<evidence type="ECO:0000256" key="6">
    <source>
        <dbReference type="ARBA" id="ARBA00023136"/>
    </source>
</evidence>
<evidence type="ECO:0000256" key="9">
    <source>
        <dbReference type="HAMAP-Rule" id="MF_00530"/>
    </source>
</evidence>
<keyword evidence="8 9" id="KW-0066">ATP synthesis</keyword>
<evidence type="ECO:0000256" key="3">
    <source>
        <dbReference type="ARBA" id="ARBA00005712"/>
    </source>
</evidence>
<dbReference type="Gene3D" id="2.60.15.10">
    <property type="entry name" value="F0F1 ATP synthase delta/epsilon subunit, N-terminal"/>
    <property type="match status" value="1"/>
</dbReference>
<evidence type="ECO:0000259" key="11">
    <source>
        <dbReference type="Pfam" id="PF02823"/>
    </source>
</evidence>
<dbReference type="InterPro" id="IPR001469">
    <property type="entry name" value="ATP_synth_F1_dsu/esu"/>
</dbReference>
<dbReference type="GO" id="GO:0005886">
    <property type="term" value="C:plasma membrane"/>
    <property type="evidence" value="ECO:0007669"/>
    <property type="project" value="UniProtKB-SubCell"/>
</dbReference>
<keyword evidence="6 9" id="KW-0472">Membrane</keyword>
<evidence type="ECO:0000313" key="12">
    <source>
        <dbReference type="EMBL" id="ATB50957.1"/>
    </source>
</evidence>
<evidence type="ECO:0000313" key="13">
    <source>
        <dbReference type="Proteomes" id="UP000217343"/>
    </source>
</evidence>
<evidence type="ECO:0000256" key="7">
    <source>
        <dbReference type="ARBA" id="ARBA00023196"/>
    </source>
</evidence>
<dbReference type="GO" id="GO:0005524">
    <property type="term" value="F:ATP binding"/>
    <property type="evidence" value="ECO:0007669"/>
    <property type="project" value="UniProtKB-UniRule"/>
</dbReference>
<reference evidence="12 13" key="1">
    <citation type="submission" date="2017-06" db="EMBL/GenBank/DDBJ databases">
        <title>Sequencing and comparative analysis of myxobacterial genomes.</title>
        <authorList>
            <person name="Rupp O."/>
            <person name="Goesmann A."/>
            <person name="Sogaard-Andersen L."/>
        </authorList>
    </citation>
    <scope>NUCLEOTIDE SEQUENCE [LARGE SCALE GENOMIC DNA]</scope>
    <source>
        <strain evidence="12 13">DSM 14697</strain>
    </source>
</reference>
<comment type="subunit">
    <text evidence="9 10">F-type ATPases have 2 components, CF(1) - the catalytic core - and CF(0) - the membrane proton channel. CF(1) has five subunits: alpha(3), beta(3), gamma(1), delta(1), epsilon(1). CF(0) has three main subunits: a, b and c.</text>
</comment>
<dbReference type="KEGG" id="mmas:MYMAC_006614"/>
<organism evidence="12 13">
    <name type="scientific">Corallococcus macrosporus DSM 14697</name>
    <dbReference type="NCBI Taxonomy" id="1189310"/>
    <lineage>
        <taxon>Bacteria</taxon>
        <taxon>Pseudomonadati</taxon>
        <taxon>Myxococcota</taxon>
        <taxon>Myxococcia</taxon>
        <taxon>Myxococcales</taxon>
        <taxon>Cystobacterineae</taxon>
        <taxon>Myxococcaceae</taxon>
        <taxon>Corallococcus</taxon>
    </lineage>
</organism>
<dbReference type="GO" id="GO:0046933">
    <property type="term" value="F:proton-transporting ATP synthase activity, rotational mechanism"/>
    <property type="evidence" value="ECO:0007669"/>
    <property type="project" value="UniProtKB-UniRule"/>
</dbReference>
<dbReference type="EMBL" id="CP022203">
    <property type="protein sequence ID" value="ATB50957.1"/>
    <property type="molecule type" value="Genomic_DNA"/>
</dbReference>
<dbReference type="SUPFAM" id="SSF51344">
    <property type="entry name" value="Epsilon subunit of F1F0-ATP synthase N-terminal domain"/>
    <property type="match status" value="1"/>
</dbReference>
<dbReference type="PANTHER" id="PTHR13822:SF10">
    <property type="entry name" value="ATP SYNTHASE EPSILON CHAIN, CHLOROPLASTIC"/>
    <property type="match status" value="1"/>
</dbReference>
<name>A0A250K5C3_9BACT</name>
<evidence type="ECO:0000256" key="10">
    <source>
        <dbReference type="RuleBase" id="RU003656"/>
    </source>
</evidence>
<dbReference type="Proteomes" id="UP000217343">
    <property type="component" value="Chromosome"/>
</dbReference>
<dbReference type="InterPro" id="IPR036771">
    <property type="entry name" value="ATPsynth_dsu/esu_N"/>
</dbReference>
<dbReference type="RefSeq" id="WP_095960995.1">
    <property type="nucleotide sequence ID" value="NZ_CP022203.1"/>
</dbReference>
<dbReference type="AlphaFoldDB" id="A0A250K5C3"/>
<evidence type="ECO:0000256" key="4">
    <source>
        <dbReference type="ARBA" id="ARBA00022448"/>
    </source>
</evidence>
<dbReference type="GO" id="GO:0045259">
    <property type="term" value="C:proton-transporting ATP synthase complex"/>
    <property type="evidence" value="ECO:0007669"/>
    <property type="project" value="UniProtKB-KW"/>
</dbReference>
<keyword evidence="4 9" id="KW-0813">Transport</keyword>
<dbReference type="OrthoDB" id="9799969at2"/>
<comment type="similarity">
    <text evidence="3 9 10">Belongs to the ATPase epsilon chain family.</text>
</comment>
<evidence type="ECO:0000256" key="5">
    <source>
        <dbReference type="ARBA" id="ARBA00023065"/>
    </source>
</evidence>
<dbReference type="GO" id="GO:0012505">
    <property type="term" value="C:endomembrane system"/>
    <property type="evidence" value="ECO:0007669"/>
    <property type="project" value="UniProtKB-SubCell"/>
</dbReference>
<dbReference type="Pfam" id="PF02823">
    <property type="entry name" value="ATP-synt_DE_N"/>
    <property type="match status" value="1"/>
</dbReference>
<proteinExistence type="inferred from homology"/>
<keyword evidence="9" id="KW-1003">Cell membrane</keyword>
<keyword evidence="7 9" id="KW-0139">CF(1)</keyword>
<accession>A0A250K5C3</accession>
<dbReference type="HAMAP" id="MF_00530">
    <property type="entry name" value="ATP_synth_epsil_bac"/>
    <property type="match status" value="1"/>
</dbReference>
<protein>
    <recommendedName>
        <fullName evidence="9">ATP synthase epsilon chain</fullName>
    </recommendedName>
    <alternativeName>
        <fullName evidence="9">ATP synthase F1 sector epsilon subunit</fullName>
    </alternativeName>
    <alternativeName>
        <fullName evidence="9">F-ATPase epsilon subunit</fullName>
    </alternativeName>
</protein>
<keyword evidence="9" id="KW-0375">Hydrogen ion transport</keyword>
<dbReference type="InterPro" id="IPR020546">
    <property type="entry name" value="ATP_synth_F1_dsu/esu_N"/>
</dbReference>
<evidence type="ECO:0000256" key="1">
    <source>
        <dbReference type="ARBA" id="ARBA00003543"/>
    </source>
</evidence>
<keyword evidence="5 9" id="KW-0406">Ion transport</keyword>
<comment type="subcellular location">
    <subcellularLocation>
        <location evidence="9">Cell membrane</location>
        <topology evidence="9">Peripheral membrane protein</topology>
    </subcellularLocation>
    <subcellularLocation>
        <location evidence="2">Endomembrane system</location>
        <topology evidence="2">Peripheral membrane protein</topology>
    </subcellularLocation>
</comment>
<dbReference type="NCBIfam" id="NF009980">
    <property type="entry name" value="PRK13446.1"/>
    <property type="match status" value="1"/>
</dbReference>